<dbReference type="InterPro" id="IPR047698">
    <property type="entry name" value="ArsF-like"/>
</dbReference>
<protein>
    <recommendedName>
        <fullName evidence="2">Thioredoxin domain-containing protein</fullName>
    </recommendedName>
</protein>
<reference evidence="4" key="1">
    <citation type="submission" date="2017-09" db="EMBL/GenBank/DDBJ databases">
        <title>Depth-based differentiation of microbial function through sediment-hosted aquifers and enrichment of novel symbionts in the deep terrestrial subsurface.</title>
        <authorList>
            <person name="Probst A.J."/>
            <person name="Ladd B."/>
            <person name="Jarett J.K."/>
            <person name="Geller-Mcgrath D.E."/>
            <person name="Sieber C.M.K."/>
            <person name="Emerson J.B."/>
            <person name="Anantharaman K."/>
            <person name="Thomas B.C."/>
            <person name="Malmstrom R."/>
            <person name="Stieglmeier M."/>
            <person name="Klingl A."/>
            <person name="Woyke T."/>
            <person name="Ryan C.M."/>
            <person name="Banfield J.F."/>
        </authorList>
    </citation>
    <scope>NUCLEOTIDE SEQUENCE [LARGE SCALE GENOMIC DNA]</scope>
</reference>
<evidence type="ECO:0000259" key="2">
    <source>
        <dbReference type="PROSITE" id="PS51352"/>
    </source>
</evidence>
<evidence type="ECO:0000256" key="1">
    <source>
        <dbReference type="SAM" id="Phobius"/>
    </source>
</evidence>
<keyword evidence="1" id="KW-1133">Transmembrane helix</keyword>
<dbReference type="Proteomes" id="UP000228533">
    <property type="component" value="Unassembled WGS sequence"/>
</dbReference>
<dbReference type="NCBIfam" id="NF040494">
    <property type="entry name" value="nitrored_ArsF"/>
    <property type="match status" value="1"/>
</dbReference>
<keyword evidence="1" id="KW-0812">Transmembrane</keyword>
<feature type="domain" description="Thioredoxin" evidence="2">
    <location>
        <begin position="36"/>
        <end position="192"/>
    </location>
</feature>
<feature type="transmembrane region" description="Helical" evidence="1">
    <location>
        <begin position="5"/>
        <end position="22"/>
    </location>
</feature>
<evidence type="ECO:0000313" key="4">
    <source>
        <dbReference type="Proteomes" id="UP000228533"/>
    </source>
</evidence>
<dbReference type="EMBL" id="PFAM01000023">
    <property type="protein sequence ID" value="PIT95715.1"/>
    <property type="molecule type" value="Genomic_DNA"/>
</dbReference>
<dbReference type="InterPro" id="IPR013766">
    <property type="entry name" value="Thioredoxin_domain"/>
</dbReference>
<gene>
    <name evidence="3" type="ORF">COT94_03965</name>
</gene>
<name>A0A2M6WSI6_9BACT</name>
<evidence type="ECO:0000313" key="3">
    <source>
        <dbReference type="EMBL" id="PIT95715.1"/>
    </source>
</evidence>
<dbReference type="PROSITE" id="PS51352">
    <property type="entry name" value="THIOREDOXIN_2"/>
    <property type="match status" value="1"/>
</dbReference>
<dbReference type="AlphaFoldDB" id="A0A2M6WSI6"/>
<comment type="caution">
    <text evidence="3">The sequence shown here is derived from an EMBL/GenBank/DDBJ whole genome shotgun (WGS) entry which is preliminary data.</text>
</comment>
<proteinExistence type="predicted"/>
<keyword evidence="1" id="KW-0472">Membrane</keyword>
<organism evidence="3 4">
    <name type="scientific">Candidatus Falkowbacteria bacterium CG10_big_fil_rev_8_21_14_0_10_37_14</name>
    <dbReference type="NCBI Taxonomy" id="1974561"/>
    <lineage>
        <taxon>Bacteria</taxon>
        <taxon>Candidatus Falkowiibacteriota</taxon>
    </lineage>
</organism>
<accession>A0A2M6WSI6</accession>
<sequence>MNKKVIIGTIVGLIAVIVLTIMNNDQSQVVAKSENQLTGTQSPQAVSEVETVADQELIINKSVTEEPVAQTATVNTKASEVVPEKKPTTKVQVFLFHSTQRCSTCIAIGRLAGETIYEYYQPELRDGKIEFREVNIDLPENKALAQKFQASGSALFINKIINGQDDINEDTTVWRLTSNPDQFKSYLKNKINNLIGK</sequence>